<sequence length="463" mass="52415">MGDAEAKFHVAMFPWLAMGHLTPYLHLSNHLASRGHCISFLLPRKAHSRLQQLNRYPDHITFRTLDIPHVHGLPQGTETASDVPLPQHHLLAEAMDLTRDQVESILNSTKPDFVFFDFADWLPQVARPLGIKSVCYQVITPAALAIFLDPVRRFTKDRAVTPEELRQPPPGYPSSKAVFRDYEAWKLSLMVDQFGNNVTFYERYRSAVIESDAMAIRTCQETEGKFCDYIASQCQKPVFLTGPILPEYNAALEGRWRKWLDRFDDKSAVFCSFGSQNILEKNQFQEAVLGFELTGLPFLVSLKPPVGCATIEEALPEGFEERVKGRGIVYGGWFEQPLQSILNHPSVGCFVHHCGFGSMWESLASDCQIVLVPDHFDQILSSNLLAEELKVAVQVEREENGWFSKECLCNAIKSVMDEKSEVGSVVKKNHAEWRDRLTCPTFMSGYVDRFIQNLRDLATSKVG</sequence>
<evidence type="ECO:0000256" key="2">
    <source>
        <dbReference type="ARBA" id="ARBA00022676"/>
    </source>
</evidence>
<comment type="similarity">
    <text evidence="1">Belongs to the UDP-glycosyltransferase family.</text>
</comment>
<dbReference type="InterPro" id="IPR050481">
    <property type="entry name" value="UDP-glycosyltransf_plant"/>
</dbReference>
<evidence type="ECO:0000256" key="3">
    <source>
        <dbReference type="ARBA" id="ARBA00022679"/>
    </source>
</evidence>
<dbReference type="Gene3D" id="3.40.50.2000">
    <property type="entry name" value="Glycogen Phosphorylase B"/>
    <property type="match status" value="2"/>
</dbReference>
<reference evidence="4" key="1">
    <citation type="submission" date="2018-02" db="EMBL/GenBank/DDBJ databases">
        <title>Transcriptomic analysis to select cyctochrome P450 and glucosyltransferase involving in onjisaponin biosynthesis in Polygala tenuifolia.</title>
        <authorList>
            <person name="Kim O.T."/>
            <person name="Jin M.L."/>
        </authorList>
    </citation>
    <scope>NUCLEOTIDE SEQUENCE</scope>
</reference>
<dbReference type="PANTHER" id="PTHR48049:SF91">
    <property type="entry name" value="UDP-GLYCOSYLTRANSFERASE 79B7-RELATED"/>
    <property type="match status" value="1"/>
</dbReference>
<protein>
    <submittedName>
        <fullName evidence="4">UDP-glucosyltransferase UGT79G1</fullName>
    </submittedName>
</protein>
<proteinExistence type="evidence at transcript level"/>
<keyword evidence="2" id="KW-0328">Glycosyltransferase</keyword>
<evidence type="ECO:0000313" key="4">
    <source>
        <dbReference type="EMBL" id="AYR16638.1"/>
    </source>
</evidence>
<dbReference type="EMBL" id="MG922912">
    <property type="protein sequence ID" value="AYR16638.1"/>
    <property type="molecule type" value="mRNA"/>
</dbReference>
<organism evidence="4">
    <name type="scientific">Polygala tenuifolia</name>
    <dbReference type="NCBI Taxonomy" id="355332"/>
    <lineage>
        <taxon>Eukaryota</taxon>
        <taxon>Viridiplantae</taxon>
        <taxon>Streptophyta</taxon>
        <taxon>Embryophyta</taxon>
        <taxon>Tracheophyta</taxon>
        <taxon>Spermatophyta</taxon>
        <taxon>Magnoliopsida</taxon>
        <taxon>eudicotyledons</taxon>
        <taxon>Gunneridae</taxon>
        <taxon>Pentapetalae</taxon>
        <taxon>rosids</taxon>
        <taxon>fabids</taxon>
        <taxon>Fabales</taxon>
        <taxon>Polygalaceae</taxon>
        <taxon>Polygala</taxon>
    </lineage>
</organism>
<dbReference type="FunFam" id="3.40.50.2000:FF:000087">
    <property type="entry name" value="Glycosyltransferase"/>
    <property type="match status" value="1"/>
</dbReference>
<dbReference type="SUPFAM" id="SSF53756">
    <property type="entry name" value="UDP-Glycosyltransferase/glycogen phosphorylase"/>
    <property type="match status" value="1"/>
</dbReference>
<name>A0A3G3NC00_9FABA</name>
<keyword evidence="3 4" id="KW-0808">Transferase</keyword>
<accession>A0A3G3NC00</accession>
<dbReference type="Pfam" id="PF00201">
    <property type="entry name" value="UDPGT"/>
    <property type="match status" value="1"/>
</dbReference>
<evidence type="ECO:0000256" key="1">
    <source>
        <dbReference type="ARBA" id="ARBA00009995"/>
    </source>
</evidence>
<dbReference type="AlphaFoldDB" id="A0A3G3NC00"/>
<dbReference type="PANTHER" id="PTHR48049">
    <property type="entry name" value="GLYCOSYLTRANSFERASE"/>
    <property type="match status" value="1"/>
</dbReference>
<dbReference type="InterPro" id="IPR002213">
    <property type="entry name" value="UDP_glucos_trans"/>
</dbReference>
<dbReference type="GO" id="GO:0035251">
    <property type="term" value="F:UDP-glucosyltransferase activity"/>
    <property type="evidence" value="ECO:0007669"/>
    <property type="project" value="InterPro"/>
</dbReference>
<dbReference type="FunFam" id="3.40.50.2000:FF:000037">
    <property type="entry name" value="Glycosyltransferase"/>
    <property type="match status" value="1"/>
</dbReference>
<dbReference type="CDD" id="cd03784">
    <property type="entry name" value="GT1_Gtf-like"/>
    <property type="match status" value="1"/>
</dbReference>